<dbReference type="InterPro" id="IPR015424">
    <property type="entry name" value="PyrdxlP-dep_Trfase"/>
</dbReference>
<evidence type="ECO:0000313" key="7">
    <source>
        <dbReference type="EMBL" id="MBO3269061.1"/>
    </source>
</evidence>
<gene>
    <name evidence="7" type="ORF">J4D97_00245</name>
</gene>
<reference evidence="7 8" key="1">
    <citation type="submission" date="2021-03" db="EMBL/GenBank/DDBJ databases">
        <authorList>
            <person name="Kim M.K."/>
        </authorList>
    </citation>
    <scope>NUCLEOTIDE SEQUENCE [LARGE SCALE GENOMIC DNA]</scope>
    <source>
        <strain evidence="7 8">BT507</strain>
    </source>
</reference>
<dbReference type="InterPro" id="IPR015422">
    <property type="entry name" value="PyrdxlP-dep_Trfase_small"/>
</dbReference>
<organism evidence="7 8">
    <name type="scientific">Hymenobacter defluvii</name>
    <dbReference type="NCBI Taxonomy" id="2054411"/>
    <lineage>
        <taxon>Bacteria</taxon>
        <taxon>Pseudomonadati</taxon>
        <taxon>Bacteroidota</taxon>
        <taxon>Cytophagia</taxon>
        <taxon>Cytophagales</taxon>
        <taxon>Hymenobacteraceae</taxon>
        <taxon>Hymenobacter</taxon>
    </lineage>
</organism>
<dbReference type="PANTHER" id="PTHR46383:SF1">
    <property type="entry name" value="ASPARTATE AMINOTRANSFERASE"/>
    <property type="match status" value="1"/>
</dbReference>
<dbReference type="InterPro" id="IPR004839">
    <property type="entry name" value="Aminotransferase_I/II_large"/>
</dbReference>
<evidence type="ECO:0000256" key="3">
    <source>
        <dbReference type="ARBA" id="ARBA00022576"/>
    </source>
</evidence>
<comment type="caution">
    <text evidence="7">The sequence shown here is derived from an EMBL/GenBank/DDBJ whole genome shotgun (WGS) entry which is preliminary data.</text>
</comment>
<keyword evidence="3 7" id="KW-0032">Aminotransferase</keyword>
<dbReference type="Proteomes" id="UP000670527">
    <property type="component" value="Unassembled WGS sequence"/>
</dbReference>
<evidence type="ECO:0000256" key="4">
    <source>
        <dbReference type="ARBA" id="ARBA00022679"/>
    </source>
</evidence>
<dbReference type="EMBL" id="JAGETX010000001">
    <property type="protein sequence ID" value="MBO3269061.1"/>
    <property type="molecule type" value="Genomic_DNA"/>
</dbReference>
<proteinExistence type="inferred from homology"/>
<feature type="domain" description="Aminotransferase class I/classII large" evidence="6">
    <location>
        <begin position="6"/>
        <end position="361"/>
    </location>
</feature>
<dbReference type="GO" id="GO:0008483">
    <property type="term" value="F:transaminase activity"/>
    <property type="evidence" value="ECO:0007669"/>
    <property type="project" value="UniProtKB-KW"/>
</dbReference>
<dbReference type="PANTHER" id="PTHR46383">
    <property type="entry name" value="ASPARTATE AMINOTRANSFERASE"/>
    <property type="match status" value="1"/>
</dbReference>
<comment type="similarity">
    <text evidence="2">Belongs to the class-I pyridoxal-phosphate-dependent aminotransferase family.</text>
</comment>
<dbReference type="InterPro" id="IPR015421">
    <property type="entry name" value="PyrdxlP-dep_Trfase_major"/>
</dbReference>
<evidence type="ECO:0000313" key="8">
    <source>
        <dbReference type="Proteomes" id="UP000670527"/>
    </source>
</evidence>
<dbReference type="SUPFAM" id="SSF53383">
    <property type="entry name" value="PLP-dependent transferases"/>
    <property type="match status" value="1"/>
</dbReference>
<dbReference type="Pfam" id="PF00155">
    <property type="entry name" value="Aminotran_1_2"/>
    <property type="match status" value="1"/>
</dbReference>
<evidence type="ECO:0000256" key="5">
    <source>
        <dbReference type="ARBA" id="ARBA00022898"/>
    </source>
</evidence>
<sequence>MSSSPLVSLASGYGPYPTPAVAVEAAMATLRSNRALPVSAAEGQPELRAALASHYRQWGATHVTPEHVVVTPGGKAGLLTLLQAVLQPGDEVLVPTPAWFGFWEVIQRAGGVVRLLPLSADDNYAFTPAQLAEALTPRTRLLLLTNPNNPTGRLYTRAEVGALLEVTQQHPELLVLSDEIYDLVQFGEDPTPTLLSFPDPHAQHLVLNGFSKSLELVGWGVGYLVVPPALARKCAAIQFATGKSVPAPAQAAAQAAVEAAAAIAADLLARLAPNRAQLLYALAALPHVPALPPPAGTYYAFPDLRAYLPPAESKEVASAALVTHLKSNGVEVVDGTSCGTPGFVRLSYAVEPAVLTEALPRLRTALEAMRKRI</sequence>
<dbReference type="CDD" id="cd00609">
    <property type="entry name" value="AAT_like"/>
    <property type="match status" value="1"/>
</dbReference>
<comment type="cofactor">
    <cofactor evidence="1">
        <name>pyridoxal 5'-phosphate</name>
        <dbReference type="ChEBI" id="CHEBI:597326"/>
    </cofactor>
</comment>
<dbReference type="InterPro" id="IPR050596">
    <property type="entry name" value="AspAT/PAT-like"/>
</dbReference>
<keyword evidence="8" id="KW-1185">Reference proteome</keyword>
<accession>A0ABS3T5Y2</accession>
<dbReference type="Gene3D" id="3.40.640.10">
    <property type="entry name" value="Type I PLP-dependent aspartate aminotransferase-like (Major domain)"/>
    <property type="match status" value="1"/>
</dbReference>
<evidence type="ECO:0000256" key="2">
    <source>
        <dbReference type="ARBA" id="ARBA00007441"/>
    </source>
</evidence>
<evidence type="ECO:0000259" key="6">
    <source>
        <dbReference type="Pfam" id="PF00155"/>
    </source>
</evidence>
<evidence type="ECO:0000256" key="1">
    <source>
        <dbReference type="ARBA" id="ARBA00001933"/>
    </source>
</evidence>
<dbReference type="RefSeq" id="WP_208305882.1">
    <property type="nucleotide sequence ID" value="NZ_JAGETX010000001.1"/>
</dbReference>
<protein>
    <submittedName>
        <fullName evidence="7">Aminotransferase class I/II-fold pyridoxal phosphate-dependent enzyme</fullName>
    </submittedName>
</protein>
<name>A0ABS3T5Y2_9BACT</name>
<keyword evidence="5" id="KW-0663">Pyridoxal phosphate</keyword>
<keyword evidence="4" id="KW-0808">Transferase</keyword>
<dbReference type="Gene3D" id="3.90.1150.10">
    <property type="entry name" value="Aspartate Aminotransferase, domain 1"/>
    <property type="match status" value="1"/>
</dbReference>